<dbReference type="SUPFAM" id="SSF48652">
    <property type="entry name" value="Tetraspanin"/>
    <property type="match status" value="1"/>
</dbReference>
<dbReference type="Gene3D" id="1.10.1450.10">
    <property type="entry name" value="Tetraspanin"/>
    <property type="match status" value="1"/>
</dbReference>
<protein>
    <submittedName>
        <fullName evidence="7">Tetraspanin-9</fullName>
    </submittedName>
</protein>
<dbReference type="AlphaFoldDB" id="A0A6A4X5P8"/>
<comment type="caution">
    <text evidence="7">The sequence shown here is derived from an EMBL/GenBank/DDBJ whole genome shotgun (WGS) entry which is preliminary data.</text>
</comment>
<dbReference type="GO" id="GO:0016020">
    <property type="term" value="C:membrane"/>
    <property type="evidence" value="ECO:0007669"/>
    <property type="project" value="UniProtKB-SubCell"/>
</dbReference>
<feature type="transmembrane region" description="Helical" evidence="5">
    <location>
        <begin position="81"/>
        <end position="99"/>
    </location>
</feature>
<feature type="chain" id="PRO_5025489154" evidence="6">
    <location>
        <begin position="18"/>
        <end position="274"/>
    </location>
</feature>
<gene>
    <name evidence="7" type="primary">TSPAN9_2</name>
    <name evidence="7" type="ORF">FJT64_015940</name>
</gene>
<organism evidence="7 8">
    <name type="scientific">Amphibalanus amphitrite</name>
    <name type="common">Striped barnacle</name>
    <name type="synonym">Balanus amphitrite</name>
    <dbReference type="NCBI Taxonomy" id="1232801"/>
    <lineage>
        <taxon>Eukaryota</taxon>
        <taxon>Metazoa</taxon>
        <taxon>Ecdysozoa</taxon>
        <taxon>Arthropoda</taxon>
        <taxon>Crustacea</taxon>
        <taxon>Multicrustacea</taxon>
        <taxon>Cirripedia</taxon>
        <taxon>Thoracica</taxon>
        <taxon>Thoracicalcarea</taxon>
        <taxon>Balanomorpha</taxon>
        <taxon>Balanoidea</taxon>
        <taxon>Balanidae</taxon>
        <taxon>Amphibalaninae</taxon>
        <taxon>Amphibalanus</taxon>
    </lineage>
</organism>
<name>A0A6A4X5P8_AMPAM</name>
<proteinExistence type="predicted"/>
<dbReference type="EMBL" id="VIIS01000083">
    <property type="protein sequence ID" value="KAF0313533.1"/>
    <property type="molecule type" value="Genomic_DNA"/>
</dbReference>
<keyword evidence="2 5" id="KW-0812">Transmembrane</keyword>
<comment type="subcellular location">
    <subcellularLocation>
        <location evidence="1">Membrane</location>
        <topology evidence="1">Multi-pass membrane protein</topology>
    </subcellularLocation>
</comment>
<keyword evidence="4 5" id="KW-0472">Membrane</keyword>
<dbReference type="InterPro" id="IPR008952">
    <property type="entry name" value="Tetraspanin_EC2_sf"/>
</dbReference>
<feature type="signal peptide" evidence="6">
    <location>
        <begin position="1"/>
        <end position="17"/>
    </location>
</feature>
<dbReference type="Proteomes" id="UP000440578">
    <property type="component" value="Unassembled WGS sequence"/>
</dbReference>
<dbReference type="InterPro" id="IPR018499">
    <property type="entry name" value="Tetraspanin/Peripherin"/>
</dbReference>
<dbReference type="CDD" id="cd03127">
    <property type="entry name" value="tetraspanin_LEL"/>
    <property type="match status" value="1"/>
</dbReference>
<accession>A0A6A4X5P8</accession>
<feature type="transmembrane region" description="Helical" evidence="5">
    <location>
        <begin position="57"/>
        <end position="74"/>
    </location>
</feature>
<dbReference type="Pfam" id="PF00335">
    <property type="entry name" value="Tetraspanin"/>
    <property type="match status" value="1"/>
</dbReference>
<evidence type="ECO:0000256" key="2">
    <source>
        <dbReference type="ARBA" id="ARBA00022692"/>
    </source>
</evidence>
<keyword evidence="3 5" id="KW-1133">Transmembrane helix</keyword>
<evidence type="ECO:0000256" key="4">
    <source>
        <dbReference type="ARBA" id="ARBA00023136"/>
    </source>
</evidence>
<sequence>MGCGCCCVTLLSVSVLAMSGTLLGVGVSRLADTKALAVARLDGGQCIWADFCVSSDVWTTVFGGAGLLLLLLILLSCQSKLLLSGMLLLLALFFVAARLDDITGEPAGGKLDHVTATMNASLEQYRNKSSIARDWDHVQRALRCCGPSGAADWAPVLGNDTVPDSCCERAAAANCSAAEGAFSAGCAPAVQAMVAGQRRWSVALATATASLLLLLITVTLCSTASGDSHADTSTTEPLIAGHTQADLDNHANQLNPNNWRFKPRLRGRYYRGTY</sequence>
<feature type="transmembrane region" description="Helical" evidence="5">
    <location>
        <begin position="200"/>
        <end position="221"/>
    </location>
</feature>
<keyword evidence="8" id="KW-1185">Reference proteome</keyword>
<dbReference type="OrthoDB" id="9993879at2759"/>
<evidence type="ECO:0000313" key="7">
    <source>
        <dbReference type="EMBL" id="KAF0313533.1"/>
    </source>
</evidence>
<evidence type="ECO:0000256" key="5">
    <source>
        <dbReference type="SAM" id="Phobius"/>
    </source>
</evidence>
<evidence type="ECO:0000313" key="8">
    <source>
        <dbReference type="Proteomes" id="UP000440578"/>
    </source>
</evidence>
<evidence type="ECO:0000256" key="6">
    <source>
        <dbReference type="SAM" id="SignalP"/>
    </source>
</evidence>
<evidence type="ECO:0000256" key="1">
    <source>
        <dbReference type="ARBA" id="ARBA00004141"/>
    </source>
</evidence>
<reference evidence="7 8" key="1">
    <citation type="submission" date="2019-07" db="EMBL/GenBank/DDBJ databases">
        <title>Draft genome assembly of a fouling barnacle, Amphibalanus amphitrite (Darwin, 1854): The first reference genome for Thecostraca.</title>
        <authorList>
            <person name="Kim W."/>
        </authorList>
    </citation>
    <scope>NUCLEOTIDE SEQUENCE [LARGE SCALE GENOMIC DNA]</scope>
    <source>
        <strain evidence="7">SNU_AA5</strain>
        <tissue evidence="7">Soma without cirri and trophi</tissue>
    </source>
</reference>
<keyword evidence="6" id="KW-0732">Signal</keyword>
<evidence type="ECO:0000256" key="3">
    <source>
        <dbReference type="ARBA" id="ARBA00022989"/>
    </source>
</evidence>